<keyword evidence="1 2" id="KW-0175">Coiled coil</keyword>
<feature type="compositionally biased region" description="Polar residues" evidence="3">
    <location>
        <begin position="139"/>
        <end position="154"/>
    </location>
</feature>
<gene>
    <name evidence="4" type="ORF">Bpfe_004585</name>
</gene>
<dbReference type="AlphaFoldDB" id="A0AAD8C3V7"/>
<feature type="region of interest" description="Disordered" evidence="3">
    <location>
        <begin position="843"/>
        <end position="870"/>
    </location>
</feature>
<feature type="compositionally biased region" description="Low complexity" evidence="3">
    <location>
        <begin position="1095"/>
        <end position="1104"/>
    </location>
</feature>
<protein>
    <submittedName>
        <fullName evidence="4">Axonemal dynein light chain domain-containing protein 1 isoform X1</fullName>
    </submittedName>
</protein>
<evidence type="ECO:0000256" key="2">
    <source>
        <dbReference type="SAM" id="Coils"/>
    </source>
</evidence>
<dbReference type="PANTHER" id="PTHR23052:SF1">
    <property type="entry name" value="AXONEMAL DYNEIN LIGHT CHAIN DOMAIN-CONTAINING PROTEIN 1"/>
    <property type="match status" value="1"/>
</dbReference>
<dbReference type="GO" id="GO:0005737">
    <property type="term" value="C:cytoplasm"/>
    <property type="evidence" value="ECO:0007669"/>
    <property type="project" value="UniProtKB-ARBA"/>
</dbReference>
<feature type="region of interest" description="Disordered" evidence="3">
    <location>
        <begin position="928"/>
        <end position="956"/>
    </location>
</feature>
<dbReference type="InterPro" id="IPR052845">
    <property type="entry name" value="Axonemal_dynein_LC_domain"/>
</dbReference>
<proteinExistence type="predicted"/>
<sequence>MSEADVQVSIPSPTFTPRLRKAELVPIDQSKNVVLPEIRSSINIDKSKPLPTSLQSDFLPEDILLALTHPPPVKDKLGPVTLTRSLNTSNAQSRPAPAKVWNHKRRDRFKHLVENTPCLCGAGKDISFLYDVPQKLSHPPQSEQQVTTGQNKETITLPGKPLQLPDTLVPEEYHIVRNKGIVGIQYHEDKYSTNPEDHEKHLVVFPSLKPASRYEVLQLKKSLNNMLDKIGANELDAGLEAGPTQMHNLLELIKQEQNIYNIVFHELIRQTSVECVERGELLAELRKKYSDLINRIPQQVMSLHEEVMAQRALDRRLTEELLRFKGTISYLTSELTDVKEHDLKVTKEAIKAQEDLCNALMDSQKNANLLSEYHELYELQRQRLENQVFALTEEKEIWSTAAYSLALKVTEENQINTAKRLHLSEKGWVKLANHFTILLTVKDTDQLTQIQGHVEAWRDQIEDFNLALKECEDELRENLKLLKAAVQSYWINFQTKFVDLDNGVVKKPSDEYVKSLIGALHGWEEAIASETAHFEGDNLLNKQDQLSHIRHEVEGWTDCALRVFRWHRGIDRKTHQHQESMQILNEEVDQLLAQFQHRITGENGVAALIIQVQSSMDAWTTKLFSYSHGVLVLQDSDWANLYQTMEDWVVQLTQAVNSVGTTQKEEERQEEKPHKSFKKPKGFKIVLDLHDVMRKTQKWATTASNSIDSEDAKMVDQVSSLHSEIVKWMVQVLLRLAPDKEGNSMESNEMALMGSAPMPKLIEVAKKIFESLERFSNNLTLCCHSIVMENTQKRKELKEDNADHELKDLQRLKTECDDWIHTAQMLLSELTGEPIGVMFPVRDPGTFMTEPEPAEQQTDQSADQPSDQELKVVSEVKDKDSEMPTLDTEKSDLLLRENTNLPEHSVEKVPSGVELFVEQDTALKPVEESLEMQQSPPSKTPPSDQTSSKPATRGERIEVLGHDANTHKFTIIDDVAQSHGHSDTVPRVEGSPDTKGAFEALASLERLQTELIATEERAQNAEQRASQAEADIVALQEKVRNLEKLLGQQENNHLQIESSKASDPSQLPSSAEVKTSATTPTSHSGKEEKIKKSGKASSKGSKKK</sequence>
<dbReference type="Proteomes" id="UP001233172">
    <property type="component" value="Unassembled WGS sequence"/>
</dbReference>
<evidence type="ECO:0000313" key="5">
    <source>
        <dbReference type="Proteomes" id="UP001233172"/>
    </source>
</evidence>
<dbReference type="Pfam" id="PF10211">
    <property type="entry name" value="Ax_dynein_light"/>
    <property type="match status" value="1"/>
</dbReference>
<name>A0AAD8C3V7_BIOPF</name>
<feature type="region of interest" description="Disordered" evidence="3">
    <location>
        <begin position="1050"/>
        <end position="1104"/>
    </location>
</feature>
<dbReference type="InterPro" id="IPR019347">
    <property type="entry name" value="Axonemal_dynein_light_chain"/>
</dbReference>
<keyword evidence="5" id="KW-1185">Reference proteome</keyword>
<feature type="compositionally biased region" description="Polar residues" evidence="3">
    <location>
        <begin position="1050"/>
        <end position="1081"/>
    </location>
</feature>
<feature type="region of interest" description="Disordered" evidence="3">
    <location>
        <begin position="976"/>
        <end position="997"/>
    </location>
</feature>
<evidence type="ECO:0000256" key="3">
    <source>
        <dbReference type="SAM" id="MobiDB-lite"/>
    </source>
</evidence>
<feature type="compositionally biased region" description="Basic and acidic residues" evidence="3">
    <location>
        <begin position="980"/>
        <end position="992"/>
    </location>
</feature>
<comment type="caution">
    <text evidence="4">The sequence shown here is derived from an EMBL/GenBank/DDBJ whole genome shotgun (WGS) entry which is preliminary data.</text>
</comment>
<dbReference type="PANTHER" id="PTHR23052">
    <property type="entry name" value="AXONEMAL DYNEIN LIGHT CHAIN DOMAIN-CONTAINING PROTEIN 1"/>
    <property type="match status" value="1"/>
</dbReference>
<reference evidence="4" key="1">
    <citation type="journal article" date="2023" name="PLoS Negl. Trop. Dis.">
        <title>A genome sequence for Biomphalaria pfeifferi, the major vector snail for the human-infecting parasite Schistosoma mansoni.</title>
        <authorList>
            <person name="Bu L."/>
            <person name="Lu L."/>
            <person name="Laidemitt M.R."/>
            <person name="Zhang S.M."/>
            <person name="Mutuku M."/>
            <person name="Mkoji G."/>
            <person name="Steinauer M."/>
            <person name="Loker E.S."/>
        </authorList>
    </citation>
    <scope>NUCLEOTIDE SEQUENCE</scope>
    <source>
        <strain evidence="4">KasaAsao</strain>
    </source>
</reference>
<feature type="region of interest" description="Disordered" evidence="3">
    <location>
        <begin position="137"/>
        <end position="163"/>
    </location>
</feature>
<dbReference type="EMBL" id="JASAOG010000012">
    <property type="protein sequence ID" value="KAK0065788.1"/>
    <property type="molecule type" value="Genomic_DNA"/>
</dbReference>
<feature type="compositionally biased region" description="Polar residues" evidence="3">
    <location>
        <begin position="855"/>
        <end position="867"/>
    </location>
</feature>
<evidence type="ECO:0000313" key="4">
    <source>
        <dbReference type="EMBL" id="KAK0065788.1"/>
    </source>
</evidence>
<feature type="compositionally biased region" description="Polar residues" evidence="3">
    <location>
        <begin position="931"/>
        <end position="950"/>
    </location>
</feature>
<feature type="coiled-coil region" evidence="2">
    <location>
        <begin position="787"/>
        <end position="815"/>
    </location>
</feature>
<accession>A0AAD8C3V7</accession>
<evidence type="ECO:0000256" key="1">
    <source>
        <dbReference type="ARBA" id="ARBA00023054"/>
    </source>
</evidence>
<reference evidence="4" key="2">
    <citation type="submission" date="2023-04" db="EMBL/GenBank/DDBJ databases">
        <authorList>
            <person name="Bu L."/>
            <person name="Lu L."/>
            <person name="Laidemitt M.R."/>
            <person name="Zhang S.M."/>
            <person name="Mutuku M."/>
            <person name="Mkoji G."/>
            <person name="Steinauer M."/>
            <person name="Loker E.S."/>
        </authorList>
    </citation>
    <scope>NUCLEOTIDE SEQUENCE</scope>
    <source>
        <strain evidence="4">KasaAsao</strain>
        <tissue evidence="4">Whole Snail</tissue>
    </source>
</reference>
<organism evidence="4 5">
    <name type="scientific">Biomphalaria pfeifferi</name>
    <name type="common">Bloodfluke planorb</name>
    <name type="synonym">Freshwater snail</name>
    <dbReference type="NCBI Taxonomy" id="112525"/>
    <lineage>
        <taxon>Eukaryota</taxon>
        <taxon>Metazoa</taxon>
        <taxon>Spiralia</taxon>
        <taxon>Lophotrochozoa</taxon>
        <taxon>Mollusca</taxon>
        <taxon>Gastropoda</taxon>
        <taxon>Heterobranchia</taxon>
        <taxon>Euthyneura</taxon>
        <taxon>Panpulmonata</taxon>
        <taxon>Hygrophila</taxon>
        <taxon>Lymnaeoidea</taxon>
        <taxon>Planorbidae</taxon>
        <taxon>Biomphalaria</taxon>
    </lineage>
</organism>